<evidence type="ECO:0000313" key="2">
    <source>
        <dbReference type="EMBL" id="ABV34175.1"/>
    </source>
</evidence>
<accession>A8F7P1</accession>
<dbReference type="SUPFAM" id="SSF55073">
    <property type="entry name" value="Nucleotide cyclase"/>
    <property type="match status" value="1"/>
</dbReference>
<reference evidence="2 3" key="2">
    <citation type="journal article" date="2009" name="Proc. Natl. Acad. Sci. U.S.A.">
        <title>On the chimeric nature, thermophilic origin, and phylogenetic placement of the Thermotogales.</title>
        <authorList>
            <person name="Zhaxybayeva O."/>
            <person name="Swithers K.S."/>
            <person name="Lapierre P."/>
            <person name="Fournier G.P."/>
            <person name="Bickhart D.M."/>
            <person name="DeBoy R.T."/>
            <person name="Nelson K.E."/>
            <person name="Nesbo C.L."/>
            <person name="Doolittle W.F."/>
            <person name="Gogarten J.P."/>
            <person name="Noll K.M."/>
        </authorList>
    </citation>
    <scope>NUCLEOTIDE SEQUENCE [LARGE SCALE GENOMIC DNA]</scope>
    <source>
        <strain evidence="3">ATCC BAA-301 / DSM 14385 / NBRC 107922 / TMO</strain>
    </source>
</reference>
<feature type="domain" description="GGDEF" evidence="1">
    <location>
        <begin position="87"/>
        <end position="190"/>
    </location>
</feature>
<dbReference type="Proteomes" id="UP000002016">
    <property type="component" value="Chromosome"/>
</dbReference>
<gene>
    <name evidence="2" type="ordered locus">Tlet_1621</name>
</gene>
<name>A8F7P1_PSELT</name>
<dbReference type="NCBIfam" id="TIGR00254">
    <property type="entry name" value="GGDEF"/>
    <property type="match status" value="1"/>
</dbReference>
<dbReference type="KEGG" id="tle:Tlet_1621"/>
<organism evidence="2 3">
    <name type="scientific">Pseudothermotoga lettingae (strain ATCC BAA-301 / DSM 14385 / NBRC 107922 / TMO)</name>
    <name type="common">Thermotoga lettingae</name>
    <dbReference type="NCBI Taxonomy" id="416591"/>
    <lineage>
        <taxon>Bacteria</taxon>
        <taxon>Thermotogati</taxon>
        <taxon>Thermotogota</taxon>
        <taxon>Thermotogae</taxon>
        <taxon>Thermotogales</taxon>
        <taxon>Thermotogaceae</taxon>
        <taxon>Pseudothermotoga</taxon>
    </lineage>
</organism>
<dbReference type="InterPro" id="IPR043128">
    <property type="entry name" value="Rev_trsase/Diguanyl_cyclase"/>
</dbReference>
<dbReference type="EMBL" id="CP000812">
    <property type="protein sequence ID" value="ABV34175.1"/>
    <property type="molecule type" value="Genomic_DNA"/>
</dbReference>
<dbReference type="HOGENOM" id="CLU_1427385_0_0_0"/>
<evidence type="ECO:0000259" key="1">
    <source>
        <dbReference type="PROSITE" id="PS50887"/>
    </source>
</evidence>
<sequence length="190" mass="22472">MEEREELLKKIKVLEDQLEYYRARDAQMEQMIQEYNQFIKKQFELYDDFVKDIGTSRIIDPLTRVYSTEHINRLIAYYHQKAFEENRSYAIIMVRLLDCNDQFEKHLSSVGKILKSTVRVPMDSVGRFSEDSFVVLLTDVKKDIATKVVERVDRSIKSSVEAYVKIAFRSYPDDGENLEQFIKDMSQEVS</sequence>
<dbReference type="RefSeq" id="WP_012003651.1">
    <property type="nucleotide sequence ID" value="NC_009828.1"/>
</dbReference>
<keyword evidence="3" id="KW-1185">Reference proteome</keyword>
<dbReference type="STRING" id="416591.Tlet_1621"/>
<evidence type="ECO:0000313" key="3">
    <source>
        <dbReference type="Proteomes" id="UP000002016"/>
    </source>
</evidence>
<proteinExistence type="predicted"/>
<dbReference type="Pfam" id="PF00990">
    <property type="entry name" value="GGDEF"/>
    <property type="match status" value="1"/>
</dbReference>
<protein>
    <submittedName>
        <fullName evidence="2">Diguanylate cyclase</fullName>
    </submittedName>
</protein>
<dbReference type="InterPro" id="IPR000160">
    <property type="entry name" value="GGDEF_dom"/>
</dbReference>
<dbReference type="PROSITE" id="PS50887">
    <property type="entry name" value="GGDEF"/>
    <property type="match status" value="1"/>
</dbReference>
<dbReference type="InterPro" id="IPR029787">
    <property type="entry name" value="Nucleotide_cyclase"/>
</dbReference>
<dbReference type="OrthoDB" id="45204at2"/>
<reference evidence="2 3" key="1">
    <citation type="submission" date="2007-08" db="EMBL/GenBank/DDBJ databases">
        <title>Complete sequence of Thermotoga lettingae TMO.</title>
        <authorList>
            <consortium name="US DOE Joint Genome Institute"/>
            <person name="Copeland A."/>
            <person name="Lucas S."/>
            <person name="Lapidus A."/>
            <person name="Barry K."/>
            <person name="Glavina del Rio T."/>
            <person name="Dalin E."/>
            <person name="Tice H."/>
            <person name="Pitluck S."/>
            <person name="Foster B."/>
            <person name="Bruce D."/>
            <person name="Schmutz J."/>
            <person name="Larimer F."/>
            <person name="Land M."/>
            <person name="Hauser L."/>
            <person name="Kyrpides N."/>
            <person name="Mikhailova N."/>
            <person name="Nelson K."/>
            <person name="Gogarten J.P."/>
            <person name="Noll K."/>
            <person name="Richardson P."/>
        </authorList>
    </citation>
    <scope>NUCLEOTIDE SEQUENCE [LARGE SCALE GENOMIC DNA]</scope>
    <source>
        <strain evidence="3">ATCC BAA-301 / DSM 14385 / NBRC 107922 / TMO</strain>
    </source>
</reference>
<dbReference type="eggNOG" id="COG3706">
    <property type="taxonomic scope" value="Bacteria"/>
</dbReference>
<dbReference type="AlphaFoldDB" id="A8F7P1"/>
<dbReference type="Gene3D" id="3.30.70.270">
    <property type="match status" value="1"/>
</dbReference>